<feature type="transmembrane region" description="Helical" evidence="10">
    <location>
        <begin position="75"/>
        <end position="96"/>
    </location>
</feature>
<feature type="transmembrane region" description="Helical" evidence="10">
    <location>
        <begin position="103"/>
        <end position="124"/>
    </location>
</feature>
<dbReference type="GO" id="GO:0005886">
    <property type="term" value="C:plasma membrane"/>
    <property type="evidence" value="ECO:0007669"/>
    <property type="project" value="UniProtKB-SubCell"/>
</dbReference>
<comment type="subcellular location">
    <subcellularLocation>
        <location evidence="1">Cell inner membrane</location>
        <topology evidence="1">Multi-pass membrane protein</topology>
    </subcellularLocation>
    <subcellularLocation>
        <location evidence="9">Cell membrane</location>
        <topology evidence="9">Multi-pass membrane protein</topology>
    </subcellularLocation>
</comment>
<dbReference type="PRINTS" id="PR00864">
    <property type="entry name" value="PREPILNPTASE"/>
</dbReference>
<comment type="function">
    <text evidence="9">Plays an essential role in type IV pili and type II pseudopili formation by proteolytically removing the leader sequence from substrate proteins and subsequently monomethylating the alpha-amino group of the newly exposed N-terminal phenylalanine.</text>
</comment>
<dbReference type="Pfam" id="PF06750">
    <property type="entry name" value="A24_N_bact"/>
    <property type="match status" value="1"/>
</dbReference>
<dbReference type="GO" id="GO:0032259">
    <property type="term" value="P:methylation"/>
    <property type="evidence" value="ECO:0007669"/>
    <property type="project" value="UniProtKB-KW"/>
</dbReference>
<feature type="transmembrane region" description="Helical" evidence="10">
    <location>
        <begin position="191"/>
        <end position="217"/>
    </location>
</feature>
<dbReference type="AlphaFoldDB" id="A0A095TSG2"/>
<keyword evidence="9" id="KW-0645">Protease</keyword>
<evidence type="ECO:0000259" key="12">
    <source>
        <dbReference type="Pfam" id="PF06750"/>
    </source>
</evidence>
<evidence type="ECO:0000256" key="9">
    <source>
        <dbReference type="RuleBase" id="RU003794"/>
    </source>
</evidence>
<sequence>MSLIIFVSGALFGSFLCLASERYCPRRSFFASWRSLCQPPSHCLTCHHRLRWYDLLPLVSFALLNGRCRYCRHPLPLNLLLAESGYGSACLLLYWLQPDPKPLIAVLWFSSILFLLATIDMRLLLLPDELVFALLWSGLLLGEYFPLTDIRARIEGVCLGFLTLFLLNALYRLWRKTEGIGQGDMKLLAGIGAWCGWQLLPSVVVIAAVLALSVLCCQRKILVTLQENIPLPFGCYLSVAGWICFILNNLISYPLAL</sequence>
<comment type="caution">
    <text evidence="13">The sequence shown here is derived from an EMBL/GenBank/DDBJ whole genome shotgun (WGS) entry which is preliminary data.</text>
</comment>
<keyword evidence="5 9" id="KW-0812">Transmembrane</keyword>
<evidence type="ECO:0000256" key="6">
    <source>
        <dbReference type="ARBA" id="ARBA00022989"/>
    </source>
</evidence>
<accession>A0A095TSG2</accession>
<dbReference type="Gene3D" id="1.20.120.1220">
    <property type="match status" value="1"/>
</dbReference>
<keyword evidence="14" id="KW-1185">Reference proteome</keyword>
<comment type="catalytic activity">
    <reaction evidence="9">
        <text>Typically cleaves a -Gly-|-Phe- bond to release an N-terminal, basic peptide of 5-8 residues from type IV prepilin, and then N-methylates the new N-terminal amino group, the methyl donor being S-adenosyl-L-methionine.</text>
        <dbReference type="EC" id="3.4.23.43"/>
    </reaction>
</comment>
<evidence type="ECO:0000256" key="3">
    <source>
        <dbReference type="ARBA" id="ARBA00022475"/>
    </source>
</evidence>
<keyword evidence="3" id="KW-1003">Cell membrane</keyword>
<dbReference type="RefSeq" id="WP_038016733.1">
    <property type="nucleotide sequence ID" value="NZ_JPKR02000005.1"/>
</dbReference>
<evidence type="ECO:0000256" key="7">
    <source>
        <dbReference type="ARBA" id="ARBA00023136"/>
    </source>
</evidence>
<evidence type="ECO:0000259" key="11">
    <source>
        <dbReference type="Pfam" id="PF01478"/>
    </source>
</evidence>
<evidence type="ECO:0000256" key="5">
    <source>
        <dbReference type="ARBA" id="ARBA00022692"/>
    </source>
</evidence>
<feature type="transmembrane region" description="Helical" evidence="10">
    <location>
        <begin position="130"/>
        <end position="147"/>
    </location>
</feature>
<dbReference type="GO" id="GO:0008168">
    <property type="term" value="F:methyltransferase activity"/>
    <property type="evidence" value="ECO:0007669"/>
    <property type="project" value="UniProtKB-KW"/>
</dbReference>
<dbReference type="GO" id="GO:0004190">
    <property type="term" value="F:aspartic-type endopeptidase activity"/>
    <property type="evidence" value="ECO:0007669"/>
    <property type="project" value="UniProtKB-EC"/>
</dbReference>
<dbReference type="EMBL" id="JPKR02000005">
    <property type="protein sequence ID" value="KGD79567.1"/>
    <property type="molecule type" value="Genomic_DNA"/>
</dbReference>
<evidence type="ECO:0000256" key="1">
    <source>
        <dbReference type="ARBA" id="ARBA00004429"/>
    </source>
</evidence>
<evidence type="ECO:0000256" key="4">
    <source>
        <dbReference type="ARBA" id="ARBA00022519"/>
    </source>
</evidence>
<keyword evidence="9" id="KW-0489">Methyltransferase</keyword>
<dbReference type="STRING" id="642227.HA49_03015"/>
<dbReference type="GO" id="GO:0006465">
    <property type="term" value="P:signal peptide processing"/>
    <property type="evidence" value="ECO:0007669"/>
    <property type="project" value="TreeGrafter"/>
</dbReference>
<evidence type="ECO:0000313" key="13">
    <source>
        <dbReference type="EMBL" id="KGD79567.1"/>
    </source>
</evidence>
<dbReference type="Pfam" id="PF01478">
    <property type="entry name" value="Peptidase_A24"/>
    <property type="match status" value="1"/>
</dbReference>
<comment type="similarity">
    <text evidence="2 8">Belongs to the peptidase A24 family.</text>
</comment>
<dbReference type="InterPro" id="IPR000045">
    <property type="entry name" value="Prepilin_IV_endopep_pep"/>
</dbReference>
<evidence type="ECO:0000313" key="14">
    <source>
        <dbReference type="Proteomes" id="UP000029577"/>
    </source>
</evidence>
<keyword evidence="9" id="KW-0378">Hydrolase</keyword>
<keyword evidence="7 10" id="KW-0472">Membrane</keyword>
<reference evidence="13" key="1">
    <citation type="submission" date="2014-12" db="EMBL/GenBank/DDBJ databases">
        <title>The draft genome of the Tatumella morbirosei type strain, LMG23360T isolated from pineapple rot.</title>
        <authorList>
            <person name="Smits T.H."/>
            <person name="Palmer M."/>
            <person name="Venter S.N."/>
            <person name="Duffy B."/>
            <person name="Steenkamp E.T."/>
            <person name="Chan W.Y."/>
            <person name="Coutinho T.A."/>
            <person name="Coetzee M.P."/>
            <person name="De Maayer P."/>
        </authorList>
    </citation>
    <scope>NUCLEOTIDE SEQUENCE [LARGE SCALE GENOMIC DNA]</scope>
    <source>
        <strain evidence="13">LMG 23360</strain>
    </source>
</reference>
<organism evidence="13 14">
    <name type="scientific">Tatumella morbirosei</name>
    <dbReference type="NCBI Taxonomy" id="642227"/>
    <lineage>
        <taxon>Bacteria</taxon>
        <taxon>Pseudomonadati</taxon>
        <taxon>Pseudomonadota</taxon>
        <taxon>Gammaproteobacteria</taxon>
        <taxon>Enterobacterales</taxon>
        <taxon>Erwiniaceae</taxon>
        <taxon>Tatumella</taxon>
    </lineage>
</organism>
<keyword evidence="9" id="KW-0808">Transferase</keyword>
<keyword evidence="9" id="KW-0511">Multifunctional enzyme</keyword>
<keyword evidence="6 10" id="KW-1133">Transmembrane helix</keyword>
<evidence type="ECO:0000256" key="2">
    <source>
        <dbReference type="ARBA" id="ARBA00005801"/>
    </source>
</evidence>
<dbReference type="eggNOG" id="COG1989">
    <property type="taxonomic scope" value="Bacteria"/>
</dbReference>
<evidence type="ECO:0000256" key="8">
    <source>
        <dbReference type="RuleBase" id="RU003793"/>
    </source>
</evidence>
<dbReference type="InterPro" id="IPR014032">
    <property type="entry name" value="Peptidase_A24A_bac"/>
</dbReference>
<dbReference type="InterPro" id="IPR010627">
    <property type="entry name" value="Prepilin_pept_A24_N"/>
</dbReference>
<dbReference type="PANTHER" id="PTHR30487">
    <property type="entry name" value="TYPE 4 PREPILIN-LIKE PROTEINS LEADER PEPTIDE-PROCESSING ENZYME"/>
    <property type="match status" value="1"/>
</dbReference>
<proteinExistence type="inferred from homology"/>
<gene>
    <name evidence="13" type="ORF">HA49_03015</name>
</gene>
<feature type="domain" description="Prepilin type IV endopeptidase peptidase" evidence="11">
    <location>
        <begin position="109"/>
        <end position="214"/>
    </location>
</feature>
<dbReference type="InterPro" id="IPR050882">
    <property type="entry name" value="Prepilin_peptidase/N-MTase"/>
</dbReference>
<protein>
    <recommendedName>
        <fullName evidence="9">Prepilin leader peptidase/N-methyltransferase</fullName>
        <ecNumber evidence="9">2.1.1.-</ecNumber>
        <ecNumber evidence="9">3.4.23.43</ecNumber>
    </recommendedName>
</protein>
<feature type="domain" description="Prepilin peptidase A24 N-terminal" evidence="12">
    <location>
        <begin position="8"/>
        <end position="95"/>
    </location>
</feature>
<dbReference type="EC" id="2.1.1.-" evidence="9"/>
<feature type="transmembrane region" description="Helical" evidence="10">
    <location>
        <begin position="154"/>
        <end position="171"/>
    </location>
</feature>
<evidence type="ECO:0000256" key="10">
    <source>
        <dbReference type="SAM" id="Phobius"/>
    </source>
</evidence>
<feature type="transmembrane region" description="Helical" evidence="10">
    <location>
        <begin position="229"/>
        <end position="251"/>
    </location>
</feature>
<dbReference type="EC" id="3.4.23.43" evidence="9"/>
<dbReference type="Proteomes" id="UP000029577">
    <property type="component" value="Unassembled WGS sequence"/>
</dbReference>
<keyword evidence="4" id="KW-0997">Cell inner membrane</keyword>
<name>A0A095TSG2_9GAMM</name>
<dbReference type="PANTHER" id="PTHR30487:SF0">
    <property type="entry name" value="PREPILIN LEADER PEPTIDASE_N-METHYLTRANSFERASE-RELATED"/>
    <property type="match status" value="1"/>
</dbReference>